<comment type="caution">
    <text evidence="2">The sequence shown here is derived from an EMBL/GenBank/DDBJ whole genome shotgun (WGS) entry which is preliminary data.</text>
</comment>
<dbReference type="InParanoid" id="A0A409YMJ5"/>
<feature type="region of interest" description="Disordered" evidence="1">
    <location>
        <begin position="114"/>
        <end position="136"/>
    </location>
</feature>
<evidence type="ECO:0000313" key="2">
    <source>
        <dbReference type="EMBL" id="PPR04299.1"/>
    </source>
</evidence>
<dbReference type="PANTHER" id="PTHR36576">
    <property type="entry name" value="UPF0654 PROTEIN C11D3.01C-RELATED"/>
    <property type="match status" value="1"/>
</dbReference>
<dbReference type="InterPro" id="IPR052670">
    <property type="entry name" value="UPF0654_domain"/>
</dbReference>
<proteinExistence type="predicted"/>
<dbReference type="PANTHER" id="PTHR36576:SF2">
    <property type="entry name" value="PROTEIN CON-6, PUTATIVE (AFU_ORTHOLOGUE AFUA_4G03615)-RELATED"/>
    <property type="match status" value="1"/>
</dbReference>
<evidence type="ECO:0000256" key="1">
    <source>
        <dbReference type="SAM" id="MobiDB-lite"/>
    </source>
</evidence>
<accession>A0A409YMJ5</accession>
<dbReference type="Pfam" id="PF10346">
    <property type="entry name" value="Con-6"/>
    <property type="match status" value="2"/>
</dbReference>
<protein>
    <submittedName>
        <fullName evidence="2">Uncharacterized protein</fullName>
    </submittedName>
</protein>
<dbReference type="InterPro" id="IPR018824">
    <property type="entry name" value="Conidiation-specific_6"/>
</dbReference>
<dbReference type="FunCoup" id="A0A409YMJ5">
    <property type="interactions" value="254"/>
</dbReference>
<sequence>MPNELVSTFEKNQSRGLKAALNNPRVSAPAKDRAQQRLDEMAYQPDEIDYEEGEKLVKDSPFKQQVRIDDSPDEEIPAAAAGQEYEFDEIDMAVQQGKKESNVVRGYKATLKNPNASEETKMHAESVLERHDQGAM</sequence>
<gene>
    <name evidence="2" type="ORF">CVT24_013406</name>
</gene>
<dbReference type="Proteomes" id="UP000284842">
    <property type="component" value="Unassembled WGS sequence"/>
</dbReference>
<feature type="compositionally biased region" description="Basic and acidic residues" evidence="1">
    <location>
        <begin position="118"/>
        <end position="136"/>
    </location>
</feature>
<organism evidence="2 3">
    <name type="scientific">Panaeolus cyanescens</name>
    <dbReference type="NCBI Taxonomy" id="181874"/>
    <lineage>
        <taxon>Eukaryota</taxon>
        <taxon>Fungi</taxon>
        <taxon>Dikarya</taxon>
        <taxon>Basidiomycota</taxon>
        <taxon>Agaricomycotina</taxon>
        <taxon>Agaricomycetes</taxon>
        <taxon>Agaricomycetidae</taxon>
        <taxon>Agaricales</taxon>
        <taxon>Agaricineae</taxon>
        <taxon>Galeropsidaceae</taxon>
        <taxon>Panaeolus</taxon>
    </lineage>
</organism>
<name>A0A409YMJ5_9AGAR</name>
<evidence type="ECO:0000313" key="3">
    <source>
        <dbReference type="Proteomes" id="UP000284842"/>
    </source>
</evidence>
<keyword evidence="3" id="KW-1185">Reference proteome</keyword>
<dbReference type="EMBL" id="NHTK01000963">
    <property type="protein sequence ID" value="PPR04299.1"/>
    <property type="molecule type" value="Genomic_DNA"/>
</dbReference>
<dbReference type="GO" id="GO:0005737">
    <property type="term" value="C:cytoplasm"/>
    <property type="evidence" value="ECO:0007669"/>
    <property type="project" value="TreeGrafter"/>
</dbReference>
<dbReference type="OrthoDB" id="5419162at2759"/>
<dbReference type="AlphaFoldDB" id="A0A409YMJ5"/>
<reference evidence="2 3" key="1">
    <citation type="journal article" date="2018" name="Evol. Lett.">
        <title>Horizontal gene cluster transfer increased hallucinogenic mushroom diversity.</title>
        <authorList>
            <person name="Reynolds H.T."/>
            <person name="Vijayakumar V."/>
            <person name="Gluck-Thaler E."/>
            <person name="Korotkin H.B."/>
            <person name="Matheny P.B."/>
            <person name="Slot J.C."/>
        </authorList>
    </citation>
    <scope>NUCLEOTIDE SEQUENCE [LARGE SCALE GENOMIC DNA]</scope>
    <source>
        <strain evidence="2 3">2629</strain>
    </source>
</reference>